<sequence>MKKVFSSLAASALLFGATAAHADTRPSATEFSQPVSSESELEGESEALPLILLGIAGLIGILLAAGSSSGNSPR</sequence>
<name>Q2N6Z9_ERYLH</name>
<feature type="signal peptide" evidence="2">
    <location>
        <begin position="1"/>
        <end position="22"/>
    </location>
</feature>
<dbReference type="HOGENOM" id="CLU_2682141_0_0_5"/>
<dbReference type="Proteomes" id="UP000008808">
    <property type="component" value="Chromosome"/>
</dbReference>
<keyword evidence="1" id="KW-0472">Membrane</keyword>
<keyword evidence="4" id="KW-1185">Reference proteome</keyword>
<dbReference type="AlphaFoldDB" id="Q2N6Z9"/>
<accession>Q2N6Z9</accession>
<evidence type="ECO:0000313" key="3">
    <source>
        <dbReference type="EMBL" id="ABC64542.1"/>
    </source>
</evidence>
<organism evidence="3 4">
    <name type="scientific">Erythrobacter litoralis (strain HTCC2594)</name>
    <dbReference type="NCBI Taxonomy" id="314225"/>
    <lineage>
        <taxon>Bacteria</taxon>
        <taxon>Pseudomonadati</taxon>
        <taxon>Pseudomonadota</taxon>
        <taxon>Alphaproteobacteria</taxon>
        <taxon>Sphingomonadales</taxon>
        <taxon>Erythrobacteraceae</taxon>
        <taxon>Erythrobacter/Porphyrobacter group</taxon>
        <taxon>Erythrobacter</taxon>
    </lineage>
</organism>
<feature type="chain" id="PRO_5004213012" description="Secreted protein" evidence="2">
    <location>
        <begin position="23"/>
        <end position="74"/>
    </location>
</feature>
<evidence type="ECO:0008006" key="5">
    <source>
        <dbReference type="Google" id="ProtNLM"/>
    </source>
</evidence>
<reference evidence="4" key="1">
    <citation type="journal article" date="2009" name="J. Bacteriol.">
        <title>Complete genome sequence of Erythrobacter litoralis HTCC2594.</title>
        <authorList>
            <person name="Oh H.M."/>
            <person name="Giovannoni S.J."/>
            <person name="Ferriera S."/>
            <person name="Johnson J."/>
            <person name="Cho J.C."/>
        </authorList>
    </citation>
    <scope>NUCLEOTIDE SEQUENCE [LARGE SCALE GENOMIC DNA]</scope>
    <source>
        <strain evidence="4">HTCC2594</strain>
    </source>
</reference>
<feature type="transmembrane region" description="Helical" evidence="1">
    <location>
        <begin position="46"/>
        <end position="65"/>
    </location>
</feature>
<dbReference type="RefSeq" id="WP_011415364.1">
    <property type="nucleotide sequence ID" value="NC_007722.1"/>
</dbReference>
<dbReference type="KEGG" id="eli:ELI_12250"/>
<proteinExistence type="predicted"/>
<gene>
    <name evidence="3" type="ordered locus">ELI_12250</name>
</gene>
<keyword evidence="1" id="KW-1133">Transmembrane helix</keyword>
<evidence type="ECO:0000256" key="1">
    <source>
        <dbReference type="SAM" id="Phobius"/>
    </source>
</evidence>
<keyword evidence="2" id="KW-0732">Signal</keyword>
<protein>
    <recommendedName>
        <fullName evidence="5">Secreted protein</fullName>
    </recommendedName>
</protein>
<keyword evidence="1" id="KW-0812">Transmembrane</keyword>
<dbReference type="STRING" id="314225.ELI_12250"/>
<dbReference type="EMBL" id="CP000157">
    <property type="protein sequence ID" value="ABC64542.1"/>
    <property type="molecule type" value="Genomic_DNA"/>
</dbReference>
<evidence type="ECO:0000313" key="4">
    <source>
        <dbReference type="Proteomes" id="UP000008808"/>
    </source>
</evidence>
<evidence type="ECO:0000256" key="2">
    <source>
        <dbReference type="SAM" id="SignalP"/>
    </source>
</evidence>